<sequence length="111" mass="12350">MKRFMIKSILLISFLFIGVLIGMQKANDGILEMKGQNGHSLHQPLSVEQNEQGNMEASLLGNEVSSETLSEKKEKLEEMKAFNFFSSIGKAISDFVTSITEKIIQIISSLL</sequence>
<dbReference type="RefSeq" id="WP_205169063.1">
    <property type="nucleotide sequence ID" value="NZ_JAFBDZ010000001.1"/>
</dbReference>
<dbReference type="EMBL" id="JAFBDZ010000001">
    <property type="protein sequence ID" value="MBM7584742.1"/>
    <property type="molecule type" value="Genomic_DNA"/>
</dbReference>
<evidence type="ECO:0008006" key="3">
    <source>
        <dbReference type="Google" id="ProtNLM"/>
    </source>
</evidence>
<evidence type="ECO:0000313" key="2">
    <source>
        <dbReference type="Proteomes" id="UP001646157"/>
    </source>
</evidence>
<dbReference type="Pfam" id="PF12438">
    <property type="entry name" value="DUF3679"/>
    <property type="match status" value="1"/>
</dbReference>
<organism evidence="1 2">
    <name type="scientific">Rossellomorea pakistanensis</name>
    <dbReference type="NCBI Taxonomy" id="992288"/>
    <lineage>
        <taxon>Bacteria</taxon>
        <taxon>Bacillati</taxon>
        <taxon>Bacillota</taxon>
        <taxon>Bacilli</taxon>
        <taxon>Bacillales</taxon>
        <taxon>Bacillaceae</taxon>
        <taxon>Rossellomorea</taxon>
    </lineage>
</organism>
<proteinExistence type="predicted"/>
<dbReference type="Proteomes" id="UP001646157">
    <property type="component" value="Unassembled WGS sequence"/>
</dbReference>
<gene>
    <name evidence="1" type="ORF">JOC86_001279</name>
</gene>
<protein>
    <recommendedName>
        <fullName evidence="3">DUF3679 domain-containing protein</fullName>
    </recommendedName>
</protein>
<dbReference type="InterPro" id="IPR020534">
    <property type="entry name" value="Uncharacterised_YqxA"/>
</dbReference>
<name>A0ABS2NA65_9BACI</name>
<keyword evidence="2" id="KW-1185">Reference proteome</keyword>
<accession>A0ABS2NA65</accession>
<evidence type="ECO:0000313" key="1">
    <source>
        <dbReference type="EMBL" id="MBM7584742.1"/>
    </source>
</evidence>
<reference evidence="1 2" key="1">
    <citation type="submission" date="2021-01" db="EMBL/GenBank/DDBJ databases">
        <title>Genomic Encyclopedia of Type Strains, Phase IV (KMG-IV): sequencing the most valuable type-strain genomes for metagenomic binning, comparative biology and taxonomic classification.</title>
        <authorList>
            <person name="Goeker M."/>
        </authorList>
    </citation>
    <scope>NUCLEOTIDE SEQUENCE [LARGE SCALE GENOMIC DNA]</scope>
    <source>
        <strain evidence="1 2">DSM 24834</strain>
    </source>
</reference>
<comment type="caution">
    <text evidence="1">The sequence shown here is derived from an EMBL/GenBank/DDBJ whole genome shotgun (WGS) entry which is preliminary data.</text>
</comment>